<evidence type="ECO:0000259" key="5">
    <source>
        <dbReference type="Pfam" id="PF02826"/>
    </source>
</evidence>
<accession>A0ABD2N7A5</accession>
<dbReference type="CDD" id="cd05301">
    <property type="entry name" value="GDH"/>
    <property type="match status" value="1"/>
</dbReference>
<comment type="caution">
    <text evidence="6">The sequence shown here is derived from an EMBL/GenBank/DDBJ whole genome shotgun (WGS) entry which is preliminary data.</text>
</comment>
<dbReference type="InterPro" id="IPR036291">
    <property type="entry name" value="NAD(P)-bd_dom_sf"/>
</dbReference>
<dbReference type="Pfam" id="PF00389">
    <property type="entry name" value="2-Hacid_dh"/>
    <property type="match status" value="1"/>
</dbReference>
<keyword evidence="1 3" id="KW-0560">Oxidoreductase</keyword>
<evidence type="ECO:0000259" key="4">
    <source>
        <dbReference type="Pfam" id="PF00389"/>
    </source>
</evidence>
<comment type="similarity">
    <text evidence="3">Belongs to the D-isomer specific 2-hydroxyacid dehydrogenase family.</text>
</comment>
<keyword evidence="7" id="KW-1185">Reference proteome</keyword>
<evidence type="ECO:0000256" key="2">
    <source>
        <dbReference type="ARBA" id="ARBA00073306"/>
    </source>
</evidence>
<dbReference type="Proteomes" id="UP001516400">
    <property type="component" value="Unassembled WGS sequence"/>
</dbReference>
<protein>
    <recommendedName>
        <fullName evidence="2">Glyoxylate reductase/hydroxypyruvate reductase</fullName>
    </recommendedName>
</protein>
<dbReference type="PANTHER" id="PTHR10996:SF277">
    <property type="entry name" value="GLYOXYLATE REDUCTASE_HYDROXYPYRUVATE REDUCTASE"/>
    <property type="match status" value="1"/>
</dbReference>
<proteinExistence type="inferred from homology"/>
<dbReference type="SUPFAM" id="SSF51735">
    <property type="entry name" value="NAD(P)-binding Rossmann-fold domains"/>
    <property type="match status" value="1"/>
</dbReference>
<evidence type="ECO:0000313" key="7">
    <source>
        <dbReference type="Proteomes" id="UP001516400"/>
    </source>
</evidence>
<dbReference type="Gene3D" id="3.40.50.720">
    <property type="entry name" value="NAD(P)-binding Rossmann-like Domain"/>
    <property type="match status" value="2"/>
</dbReference>
<dbReference type="InterPro" id="IPR006139">
    <property type="entry name" value="D-isomer_2_OHA_DH_cat_dom"/>
</dbReference>
<dbReference type="InterPro" id="IPR050223">
    <property type="entry name" value="D-isomer_2-hydroxyacid_DH"/>
</dbReference>
<dbReference type="InterPro" id="IPR006140">
    <property type="entry name" value="D-isomer_DH_NAD-bd"/>
</dbReference>
<dbReference type="GO" id="GO:0016491">
    <property type="term" value="F:oxidoreductase activity"/>
    <property type="evidence" value="ECO:0007669"/>
    <property type="project" value="UniProtKB-KW"/>
</dbReference>
<feature type="domain" description="D-isomer specific 2-hydroxyacid dehydrogenase NAD-binding" evidence="5">
    <location>
        <begin position="143"/>
        <end position="321"/>
    </location>
</feature>
<gene>
    <name evidence="6" type="ORF">HHI36_015732</name>
</gene>
<dbReference type="InterPro" id="IPR029753">
    <property type="entry name" value="D-isomer_DH_CS"/>
</dbReference>
<dbReference type="FunFam" id="3.40.50.720:FF:000026">
    <property type="entry name" value="Glyoxylate/hydroxypyruvate reductase B"/>
    <property type="match status" value="1"/>
</dbReference>
<evidence type="ECO:0000313" key="6">
    <source>
        <dbReference type="EMBL" id="KAL3274332.1"/>
    </source>
</evidence>
<dbReference type="PANTHER" id="PTHR10996">
    <property type="entry name" value="2-HYDROXYACID DEHYDROGENASE-RELATED"/>
    <property type="match status" value="1"/>
</dbReference>
<reference evidence="6 7" key="1">
    <citation type="journal article" date="2021" name="BMC Biol.">
        <title>Horizontally acquired antibacterial genes associated with adaptive radiation of ladybird beetles.</title>
        <authorList>
            <person name="Li H.S."/>
            <person name="Tang X.F."/>
            <person name="Huang Y.H."/>
            <person name="Xu Z.Y."/>
            <person name="Chen M.L."/>
            <person name="Du X.Y."/>
            <person name="Qiu B.Y."/>
            <person name="Chen P.T."/>
            <person name="Zhang W."/>
            <person name="Slipinski A."/>
            <person name="Escalona H.E."/>
            <person name="Waterhouse R.M."/>
            <person name="Zwick A."/>
            <person name="Pang H."/>
        </authorList>
    </citation>
    <scope>NUCLEOTIDE SEQUENCE [LARGE SCALE GENOMIC DNA]</scope>
    <source>
        <strain evidence="6">SYSU2018</strain>
    </source>
</reference>
<evidence type="ECO:0000256" key="1">
    <source>
        <dbReference type="ARBA" id="ARBA00023002"/>
    </source>
</evidence>
<name>A0ABD2N7A5_9CUCU</name>
<dbReference type="EMBL" id="JABFTP020000062">
    <property type="protein sequence ID" value="KAL3274332.1"/>
    <property type="molecule type" value="Genomic_DNA"/>
</dbReference>
<dbReference type="SUPFAM" id="SSF52283">
    <property type="entry name" value="Formate/glycerate dehydrogenase catalytic domain-like"/>
    <property type="match status" value="1"/>
</dbReference>
<dbReference type="PROSITE" id="PS00671">
    <property type="entry name" value="D_2_HYDROXYACID_DH_3"/>
    <property type="match status" value="1"/>
</dbReference>
<dbReference type="AlphaFoldDB" id="A0ABD2N7A5"/>
<evidence type="ECO:0000256" key="3">
    <source>
        <dbReference type="RuleBase" id="RU003719"/>
    </source>
</evidence>
<feature type="domain" description="D-isomer specific 2-hydroxyacid dehydrogenase catalytic" evidence="4">
    <location>
        <begin position="39"/>
        <end position="352"/>
    </location>
</feature>
<sequence length="354" mass="39201">MNSFRILNNKYTLLGNIFLGNIVLTSSSNVFSKMVKPKVYVTRKMNEEAMAILEKDCDVISWSGTDPVPRAELLKNIEQVDGLYCVLTDKIDKNVLDVAKNLKVISTMSVGYDHLDINEIKKRGIKVGYTPETLTDATAELTVGLLLATCRRLIEANAAAKGGKWQTWSPFWMCGTSLKNATVGFFGFGRIGQEIARRLKTFKTKEILYTSRNAKPEAAEIGALKVDFENLLAKSDFLIVCCSFNESTRGKFNLDAFKKMKKNAVFINSSRGGVVNQDDLVIALKDKLIWGAGLDVTTPEPLPIDHALFKFENCVILPHIGSAAIDCRMEMAALTAENIVTALRGEPMPSELKF</sequence>
<dbReference type="Pfam" id="PF02826">
    <property type="entry name" value="2-Hacid_dh_C"/>
    <property type="match status" value="1"/>
</dbReference>
<organism evidence="6 7">
    <name type="scientific">Cryptolaemus montrouzieri</name>
    <dbReference type="NCBI Taxonomy" id="559131"/>
    <lineage>
        <taxon>Eukaryota</taxon>
        <taxon>Metazoa</taxon>
        <taxon>Ecdysozoa</taxon>
        <taxon>Arthropoda</taxon>
        <taxon>Hexapoda</taxon>
        <taxon>Insecta</taxon>
        <taxon>Pterygota</taxon>
        <taxon>Neoptera</taxon>
        <taxon>Endopterygota</taxon>
        <taxon>Coleoptera</taxon>
        <taxon>Polyphaga</taxon>
        <taxon>Cucujiformia</taxon>
        <taxon>Coccinelloidea</taxon>
        <taxon>Coccinellidae</taxon>
        <taxon>Scymninae</taxon>
        <taxon>Scymnini</taxon>
        <taxon>Cryptolaemus</taxon>
    </lineage>
</organism>